<comment type="caution">
    <text evidence="1">The sequence shown here is derived from an EMBL/GenBank/DDBJ whole genome shotgun (WGS) entry which is preliminary data.</text>
</comment>
<keyword evidence="2" id="KW-1185">Reference proteome</keyword>
<accession>A0A814QJD6</accession>
<sequence length="377" mass="43439">NAIGYYGSKIDELNQLNISYTKSSLIGNFILPNTEFKFDSDLNGFELYAAESGLIIISLISFNFEIQNDTTAYLLINSPNVPSYNETHKFSYILSQGYNKISLDYSINIKKGQMVMIWTNMPNLLAVDTSNDLLYSDYYLNNSKLYKLHVVNNWRFYLNCLVDQKYYLSYLDFSKVFDLDWNLDVKEYFINVRFNQSTESLNRSLHLSSLKYGEFECFNSNETIENRLKCSAVLIFQKQNQKILLNKGDCNSLDLTTSGTFYDGYGSIKILNNSLLHRPNTTLTNHFLLSDTIVKFDASLIGFEFVALNSGPILINLWSISNCNEQSCASFLSESLNFNVSKINSWMINGRLSYNKIFLDFPLKIMRNFIISIEFIS</sequence>
<dbReference type="EMBL" id="CAJNOC010008769">
    <property type="protein sequence ID" value="CAF1120480.1"/>
    <property type="molecule type" value="Genomic_DNA"/>
</dbReference>
<feature type="non-terminal residue" evidence="1">
    <location>
        <position position="1"/>
    </location>
</feature>
<reference evidence="1" key="1">
    <citation type="submission" date="2021-02" db="EMBL/GenBank/DDBJ databases">
        <authorList>
            <person name="Nowell W R."/>
        </authorList>
    </citation>
    <scope>NUCLEOTIDE SEQUENCE</scope>
    <source>
        <strain evidence="1">Ploen Becks lab</strain>
    </source>
</reference>
<protein>
    <submittedName>
        <fullName evidence="1">Uncharacterized protein</fullName>
    </submittedName>
</protein>
<dbReference type="Proteomes" id="UP000663879">
    <property type="component" value="Unassembled WGS sequence"/>
</dbReference>
<feature type="non-terminal residue" evidence="1">
    <location>
        <position position="377"/>
    </location>
</feature>
<proteinExistence type="predicted"/>
<gene>
    <name evidence="1" type="ORF">OXX778_LOCUS22019</name>
</gene>
<organism evidence="1 2">
    <name type="scientific">Brachionus calyciflorus</name>
    <dbReference type="NCBI Taxonomy" id="104777"/>
    <lineage>
        <taxon>Eukaryota</taxon>
        <taxon>Metazoa</taxon>
        <taxon>Spiralia</taxon>
        <taxon>Gnathifera</taxon>
        <taxon>Rotifera</taxon>
        <taxon>Eurotatoria</taxon>
        <taxon>Monogononta</taxon>
        <taxon>Pseudotrocha</taxon>
        <taxon>Ploima</taxon>
        <taxon>Brachionidae</taxon>
        <taxon>Brachionus</taxon>
    </lineage>
</organism>
<name>A0A814QJD6_9BILA</name>
<dbReference type="AlphaFoldDB" id="A0A814QJD6"/>
<evidence type="ECO:0000313" key="1">
    <source>
        <dbReference type="EMBL" id="CAF1120480.1"/>
    </source>
</evidence>
<dbReference type="OrthoDB" id="10219666at2759"/>
<evidence type="ECO:0000313" key="2">
    <source>
        <dbReference type="Proteomes" id="UP000663879"/>
    </source>
</evidence>